<organism evidence="1 2">
    <name type="scientific">Candidatus Cryptobacteroides faecigallinarum</name>
    <dbReference type="NCBI Taxonomy" id="2840763"/>
    <lineage>
        <taxon>Bacteria</taxon>
        <taxon>Pseudomonadati</taxon>
        <taxon>Bacteroidota</taxon>
        <taxon>Bacteroidia</taxon>
        <taxon>Bacteroidales</taxon>
        <taxon>Candidatus Cryptobacteroides</taxon>
    </lineage>
</organism>
<name>A0A9D9NIK1_9BACT</name>
<evidence type="ECO:0000313" key="1">
    <source>
        <dbReference type="EMBL" id="MBO8475099.1"/>
    </source>
</evidence>
<protein>
    <submittedName>
        <fullName evidence="1">Uncharacterized protein</fullName>
    </submittedName>
</protein>
<dbReference type="EMBL" id="JADIMD010000111">
    <property type="protein sequence ID" value="MBO8475099.1"/>
    <property type="molecule type" value="Genomic_DNA"/>
</dbReference>
<proteinExistence type="predicted"/>
<dbReference type="AlphaFoldDB" id="A0A9D9NIK1"/>
<feature type="non-terminal residue" evidence="1">
    <location>
        <position position="402"/>
    </location>
</feature>
<evidence type="ECO:0000313" key="2">
    <source>
        <dbReference type="Proteomes" id="UP000823757"/>
    </source>
</evidence>
<gene>
    <name evidence="1" type="ORF">IAB91_07415</name>
</gene>
<dbReference type="Proteomes" id="UP000823757">
    <property type="component" value="Unassembled WGS sequence"/>
</dbReference>
<accession>A0A9D9NIK1</accession>
<comment type="caution">
    <text evidence="1">The sequence shown here is derived from an EMBL/GenBank/DDBJ whole genome shotgun (WGS) entry which is preliminary data.</text>
</comment>
<sequence length="402" mass="44825">MRAYALMVMAAMFVLPCCEELDDDPQKYLEGQKVPVLPLDGVAEILSEIPIGEEQVREVYNAVTSSSWNGYDEEYMMKHLFSEPGTGVGDDRIGVTAMASKRAAMKAKGIETKSSSDYDLPLRSLIEEYLYEKEKSGKSFVKSGGQELTAKEYLQALESSDIQIYWPYSENWDGDGFPVITFDPDDGGTTNVGYQLTTDADGNRVVEEVIVDEEMAMQRPVWVVNRNDDSGYTSLEMLRMQEPEWGGGGGEIIVRPKLASFGSKTVIEGESGTELKTLVLKDFTMHRNFDPWFAGASEFFVKVGSVDGFSASTEAELKLYSPSVTDFMIVVKRKYVGEPQNFNAVLVSDWTEQLTHCALIITEDDGGTKTSWKCSAVVKIQSKSYGFEINLPINTRDDIVWR</sequence>
<reference evidence="1" key="2">
    <citation type="journal article" date="2021" name="PeerJ">
        <title>Extensive microbial diversity within the chicken gut microbiome revealed by metagenomics and culture.</title>
        <authorList>
            <person name="Gilroy R."/>
            <person name="Ravi A."/>
            <person name="Getino M."/>
            <person name="Pursley I."/>
            <person name="Horton D.L."/>
            <person name="Alikhan N.F."/>
            <person name="Baker D."/>
            <person name="Gharbi K."/>
            <person name="Hall N."/>
            <person name="Watson M."/>
            <person name="Adriaenssens E.M."/>
            <person name="Foster-Nyarko E."/>
            <person name="Jarju S."/>
            <person name="Secka A."/>
            <person name="Antonio M."/>
            <person name="Oren A."/>
            <person name="Chaudhuri R.R."/>
            <person name="La Ragione R."/>
            <person name="Hildebrand F."/>
            <person name="Pallen M.J."/>
        </authorList>
    </citation>
    <scope>NUCLEOTIDE SEQUENCE</scope>
    <source>
        <strain evidence="1">B1-13419</strain>
    </source>
</reference>
<reference evidence="1" key="1">
    <citation type="submission" date="2020-10" db="EMBL/GenBank/DDBJ databases">
        <authorList>
            <person name="Gilroy R."/>
        </authorList>
    </citation>
    <scope>NUCLEOTIDE SEQUENCE</scope>
    <source>
        <strain evidence="1">B1-13419</strain>
    </source>
</reference>